<dbReference type="Proteomes" id="UP000016567">
    <property type="component" value="Unassembled WGS sequence"/>
</dbReference>
<dbReference type="AlphaFoldDB" id="U3CHF6"/>
<dbReference type="OrthoDB" id="5638018at2"/>
<comment type="caution">
    <text evidence="1">The sequence shown here is derived from an EMBL/GenBank/DDBJ whole genome shotgun (WGS) entry which is preliminary data.</text>
</comment>
<evidence type="ECO:0000313" key="2">
    <source>
        <dbReference type="Proteomes" id="UP000016567"/>
    </source>
</evidence>
<dbReference type="Gene3D" id="3.20.170.20">
    <property type="entry name" value="Protein of unknown function DUF952"/>
    <property type="match status" value="1"/>
</dbReference>
<dbReference type="EMBL" id="BATL01000085">
    <property type="protein sequence ID" value="GAD77683.1"/>
    <property type="molecule type" value="Genomic_DNA"/>
</dbReference>
<dbReference type="PANTHER" id="PTHR34129">
    <property type="entry name" value="BLR1139 PROTEIN"/>
    <property type="match status" value="1"/>
</dbReference>
<sequence>MLYHLLTKDDYRKYESTEYYKPASFKNDGFIHLAYKEQVQKILDCFFVGVNEVYLLEIDINAVAQSLKDEPPAGIVDNGVLYPHLYSPLWKQAVVKTIRLVTDSAGALKANL</sequence>
<evidence type="ECO:0008006" key="3">
    <source>
        <dbReference type="Google" id="ProtNLM"/>
    </source>
</evidence>
<dbReference type="PANTHER" id="PTHR34129:SF1">
    <property type="entry name" value="DUF952 DOMAIN-CONTAINING PROTEIN"/>
    <property type="match status" value="1"/>
</dbReference>
<protein>
    <recommendedName>
        <fullName evidence="3">DUF952 domain-containing protein</fullName>
    </recommendedName>
</protein>
<dbReference type="eggNOG" id="COG3502">
    <property type="taxonomic scope" value="Bacteria"/>
</dbReference>
<keyword evidence="2" id="KW-1185">Reference proteome</keyword>
<evidence type="ECO:0000313" key="1">
    <source>
        <dbReference type="EMBL" id="GAD77683.1"/>
    </source>
</evidence>
<reference evidence="1 2" key="1">
    <citation type="submission" date="2013-09" db="EMBL/GenBank/DDBJ databases">
        <title>Whole genome shotgun sequence of Vibrio azureus NBRC 104587.</title>
        <authorList>
            <person name="Isaki S."/>
            <person name="Hosoyama A."/>
            <person name="Numata M."/>
            <person name="Hashimoto M."/>
            <person name="Hosoyama Y."/>
            <person name="Tsuchikane K."/>
            <person name="Noguchi M."/>
            <person name="Hirakata S."/>
            <person name="Ichikawa N."/>
            <person name="Ohji S."/>
            <person name="Yamazoe A."/>
            <person name="Fujita N."/>
        </authorList>
    </citation>
    <scope>NUCLEOTIDE SEQUENCE [LARGE SCALE GENOMIC DNA]</scope>
    <source>
        <strain evidence="1 2">NBRC 104587</strain>
    </source>
</reference>
<accession>U3CHF6</accession>
<dbReference type="InterPro" id="IPR009297">
    <property type="entry name" value="DUF952"/>
</dbReference>
<dbReference type="SUPFAM" id="SSF56399">
    <property type="entry name" value="ADP-ribosylation"/>
    <property type="match status" value="1"/>
</dbReference>
<dbReference type="RefSeq" id="WP_021711420.1">
    <property type="nucleotide sequence ID" value="NZ_BAOB01000573.1"/>
</dbReference>
<gene>
    <name evidence="1" type="ORF">VAZ01S_085_00300</name>
</gene>
<name>U3CHF6_9VIBR</name>
<proteinExistence type="predicted"/>
<organism evidence="1 2">
    <name type="scientific">Vibrio azureus NBRC 104587</name>
    <dbReference type="NCBI Taxonomy" id="1219077"/>
    <lineage>
        <taxon>Bacteria</taxon>
        <taxon>Pseudomonadati</taxon>
        <taxon>Pseudomonadota</taxon>
        <taxon>Gammaproteobacteria</taxon>
        <taxon>Vibrionales</taxon>
        <taxon>Vibrionaceae</taxon>
        <taxon>Vibrio</taxon>
    </lineage>
</organism>
<dbReference type="Pfam" id="PF06108">
    <property type="entry name" value="DUF952"/>
    <property type="match status" value="1"/>
</dbReference>